<dbReference type="Proteomes" id="UP001381693">
    <property type="component" value="Unassembled WGS sequence"/>
</dbReference>
<sequence length="604" mass="69182">MRSSADKSFPRVSSSSVTSSGPTSKLTSLLRATKFLVTASTVSSKPWKPFTNITYINNLTVFTTHDYYIKRKVFLDKQPGTLRSISMCMGRYLRTDWDNLMTYGASIKYITDTLDELRLLMKKGKLKEGQFNFLTYLLSRKELSEKDVITITLSLFSDGLSTTAPTLLGNLHCLSLNPESQERLYNEIIRNVSVDAPITVNTVNKLHYLKAFVKEVFRLSRDEAIVFITEILKIDAPTSFPPTIEWINLLVQTFQQRLPFQNITLLSQDIQYVPSWEDINRDVIKNGKGGLCLSLNVALAAILSALNVTAYNAAADYIPTKARGVHVVTIIDLSKAFEAELKCLRSQDKMITRSKTQDSNPLLDPTLSKSDENTVYIWNSPNICSGNLNRSVCPGMMKKDSLYLADVGCGFPTLQVIHLKEDLNRVFVNCGLEYCIIKKGRRFVRMHRRGHEADEGEEDFCVGEVWLPIFSFNLIPRDMNFFKQSLRRIYVNKNVSPYFEELHCVIYLNTHEMIAIKNNVHIQYLGRQKPSLSNDNYIYEHTNEVSSLACKFRKILSKRDLIELLHENFACLSELNIERAVSRYFKNIQDVKYEDEDRNRVCMD</sequence>
<dbReference type="GO" id="GO:0020037">
    <property type="term" value="F:heme binding"/>
    <property type="evidence" value="ECO:0007669"/>
    <property type="project" value="InterPro"/>
</dbReference>
<protein>
    <recommendedName>
        <fullName evidence="11">Arylamine N-acetyltransferase</fullName>
    </recommendedName>
</protein>
<accession>A0AAN9A2R2</accession>
<keyword evidence="6" id="KW-0408">Iron</keyword>
<evidence type="ECO:0000313" key="9">
    <source>
        <dbReference type="EMBL" id="KAK7070240.1"/>
    </source>
</evidence>
<dbReference type="AlphaFoldDB" id="A0AAN9A2R2"/>
<gene>
    <name evidence="9" type="ORF">SK128_013937</name>
</gene>
<dbReference type="GO" id="GO:0004497">
    <property type="term" value="F:monooxygenase activity"/>
    <property type="evidence" value="ECO:0007669"/>
    <property type="project" value="UniProtKB-KW"/>
</dbReference>
<dbReference type="EMBL" id="JAXCGZ010015461">
    <property type="protein sequence ID" value="KAK7070240.1"/>
    <property type="molecule type" value="Genomic_DNA"/>
</dbReference>
<evidence type="ECO:0000256" key="8">
    <source>
        <dbReference type="SAM" id="MobiDB-lite"/>
    </source>
</evidence>
<dbReference type="Gene3D" id="1.10.630.10">
    <property type="entry name" value="Cytochrome P450"/>
    <property type="match status" value="1"/>
</dbReference>
<keyword evidence="10" id="KW-1185">Reference proteome</keyword>
<evidence type="ECO:0000256" key="4">
    <source>
        <dbReference type="ARBA" id="ARBA00022723"/>
    </source>
</evidence>
<evidence type="ECO:0000313" key="10">
    <source>
        <dbReference type="Proteomes" id="UP001381693"/>
    </source>
</evidence>
<dbReference type="Gene3D" id="3.30.2140.20">
    <property type="match status" value="1"/>
</dbReference>
<evidence type="ECO:0000256" key="3">
    <source>
        <dbReference type="ARBA" id="ARBA00022617"/>
    </source>
</evidence>
<proteinExistence type="inferred from homology"/>
<evidence type="ECO:0000256" key="1">
    <source>
        <dbReference type="ARBA" id="ARBA00001971"/>
    </source>
</evidence>
<organism evidence="9 10">
    <name type="scientific">Halocaridina rubra</name>
    <name type="common">Hawaiian red shrimp</name>
    <dbReference type="NCBI Taxonomy" id="373956"/>
    <lineage>
        <taxon>Eukaryota</taxon>
        <taxon>Metazoa</taxon>
        <taxon>Ecdysozoa</taxon>
        <taxon>Arthropoda</taxon>
        <taxon>Crustacea</taxon>
        <taxon>Multicrustacea</taxon>
        <taxon>Malacostraca</taxon>
        <taxon>Eumalacostraca</taxon>
        <taxon>Eucarida</taxon>
        <taxon>Decapoda</taxon>
        <taxon>Pleocyemata</taxon>
        <taxon>Caridea</taxon>
        <taxon>Atyoidea</taxon>
        <taxon>Atyidae</taxon>
        <taxon>Halocaridina</taxon>
    </lineage>
</organism>
<dbReference type="Pfam" id="PF00067">
    <property type="entry name" value="p450"/>
    <property type="match status" value="1"/>
</dbReference>
<dbReference type="SUPFAM" id="SSF54001">
    <property type="entry name" value="Cysteine proteinases"/>
    <property type="match status" value="2"/>
</dbReference>
<evidence type="ECO:0000256" key="5">
    <source>
        <dbReference type="ARBA" id="ARBA00023002"/>
    </source>
</evidence>
<dbReference type="PANTHER" id="PTHR24279:SF120">
    <property type="entry name" value="CYTOCHROME P450"/>
    <property type="match status" value="1"/>
</dbReference>
<dbReference type="InterPro" id="IPR038765">
    <property type="entry name" value="Papain-like_cys_pep_sf"/>
</dbReference>
<reference evidence="9 10" key="1">
    <citation type="submission" date="2023-11" db="EMBL/GenBank/DDBJ databases">
        <title>Halocaridina rubra genome assembly.</title>
        <authorList>
            <person name="Smith C."/>
        </authorList>
    </citation>
    <scope>NUCLEOTIDE SEQUENCE [LARGE SCALE GENOMIC DNA]</scope>
    <source>
        <strain evidence="9">EP-1</strain>
        <tissue evidence="9">Whole</tissue>
    </source>
</reference>
<dbReference type="InterPro" id="IPR036396">
    <property type="entry name" value="Cyt_P450_sf"/>
</dbReference>
<comment type="cofactor">
    <cofactor evidence="1">
        <name>heme</name>
        <dbReference type="ChEBI" id="CHEBI:30413"/>
    </cofactor>
</comment>
<feature type="region of interest" description="Disordered" evidence="8">
    <location>
        <begin position="1"/>
        <end position="24"/>
    </location>
</feature>
<keyword evidence="3" id="KW-0349">Heme</keyword>
<keyword evidence="5" id="KW-0560">Oxidoreductase</keyword>
<keyword evidence="7" id="KW-0503">Monooxygenase</keyword>
<evidence type="ECO:0000256" key="2">
    <source>
        <dbReference type="ARBA" id="ARBA00010617"/>
    </source>
</evidence>
<feature type="compositionally biased region" description="Low complexity" evidence="8">
    <location>
        <begin position="10"/>
        <end position="24"/>
    </location>
</feature>
<evidence type="ECO:0000256" key="7">
    <source>
        <dbReference type="ARBA" id="ARBA00023033"/>
    </source>
</evidence>
<dbReference type="PANTHER" id="PTHR24279">
    <property type="entry name" value="CYTOCHROME P450"/>
    <property type="match status" value="1"/>
</dbReference>
<keyword evidence="4" id="KW-0479">Metal-binding</keyword>
<evidence type="ECO:0000256" key="6">
    <source>
        <dbReference type="ARBA" id="ARBA00023004"/>
    </source>
</evidence>
<comment type="similarity">
    <text evidence="2">Belongs to the cytochrome P450 family.</text>
</comment>
<dbReference type="InterPro" id="IPR001128">
    <property type="entry name" value="Cyt_P450"/>
</dbReference>
<dbReference type="GO" id="GO:0005506">
    <property type="term" value="F:iron ion binding"/>
    <property type="evidence" value="ECO:0007669"/>
    <property type="project" value="InterPro"/>
</dbReference>
<dbReference type="InterPro" id="IPR053710">
    <property type="entry name" value="Arylamine_NAT_domain_sf"/>
</dbReference>
<name>A0AAN9A2R2_HALRR</name>
<dbReference type="InterPro" id="IPR050479">
    <property type="entry name" value="CYP11_CYP27_families"/>
</dbReference>
<dbReference type="GO" id="GO:0016705">
    <property type="term" value="F:oxidoreductase activity, acting on paired donors, with incorporation or reduction of molecular oxygen"/>
    <property type="evidence" value="ECO:0007669"/>
    <property type="project" value="InterPro"/>
</dbReference>
<evidence type="ECO:0008006" key="11">
    <source>
        <dbReference type="Google" id="ProtNLM"/>
    </source>
</evidence>
<dbReference type="SUPFAM" id="SSF48264">
    <property type="entry name" value="Cytochrome P450"/>
    <property type="match status" value="1"/>
</dbReference>
<comment type="caution">
    <text evidence="9">The sequence shown here is derived from an EMBL/GenBank/DDBJ whole genome shotgun (WGS) entry which is preliminary data.</text>
</comment>